<dbReference type="GO" id="GO:0005975">
    <property type="term" value="P:carbohydrate metabolic process"/>
    <property type="evidence" value="ECO:0007669"/>
    <property type="project" value="InterPro"/>
</dbReference>
<dbReference type="CDD" id="cd04604">
    <property type="entry name" value="CBS_pair_SIS_assoc"/>
    <property type="match status" value="1"/>
</dbReference>
<evidence type="ECO:0000313" key="10">
    <source>
        <dbReference type="EMBL" id="SFU83222.1"/>
    </source>
</evidence>
<feature type="domain" description="CBS" evidence="8">
    <location>
        <begin position="205"/>
        <end position="264"/>
    </location>
</feature>
<dbReference type="AlphaFoldDB" id="A0A1I7JDG4"/>
<dbReference type="OrthoDB" id="9762536at2"/>
<dbReference type="InterPro" id="IPR046348">
    <property type="entry name" value="SIS_dom_sf"/>
</dbReference>
<feature type="domain" description="SIS" evidence="9">
    <location>
        <begin position="36"/>
        <end position="179"/>
    </location>
</feature>
<keyword evidence="5" id="KW-0862">Zinc</keyword>
<dbReference type="EMBL" id="FPCA01000003">
    <property type="protein sequence ID" value="SFU83222.1"/>
    <property type="molecule type" value="Genomic_DNA"/>
</dbReference>
<keyword evidence="5" id="KW-0479">Metal-binding</keyword>
<organism evidence="10 11">
    <name type="scientific">Pontibacter akesuensis</name>
    <dbReference type="NCBI Taxonomy" id="388950"/>
    <lineage>
        <taxon>Bacteria</taxon>
        <taxon>Pseudomonadati</taxon>
        <taxon>Bacteroidota</taxon>
        <taxon>Cytophagia</taxon>
        <taxon>Cytophagales</taxon>
        <taxon>Hymenobacteraceae</taxon>
        <taxon>Pontibacter</taxon>
    </lineage>
</organism>
<dbReference type="PROSITE" id="PS51464">
    <property type="entry name" value="SIS"/>
    <property type="match status" value="1"/>
</dbReference>
<dbReference type="InterPro" id="IPR046342">
    <property type="entry name" value="CBS_dom_sf"/>
</dbReference>
<gene>
    <name evidence="10" type="ORF">SAMN04487941_2748</name>
</gene>
<dbReference type="PANTHER" id="PTHR42745:SF1">
    <property type="entry name" value="ARABINOSE 5-PHOSPHATE ISOMERASE KDSD"/>
    <property type="match status" value="1"/>
</dbReference>
<dbReference type="STRING" id="388950.GCA_001611675_02317"/>
<dbReference type="PROSITE" id="PS51371">
    <property type="entry name" value="CBS"/>
    <property type="match status" value="2"/>
</dbReference>
<dbReference type="RefSeq" id="WP_068838264.1">
    <property type="nucleotide sequence ID" value="NZ_BMXC01000003.1"/>
</dbReference>
<evidence type="ECO:0000256" key="5">
    <source>
        <dbReference type="PIRSR" id="PIRSR004692-2"/>
    </source>
</evidence>
<reference evidence="11" key="1">
    <citation type="submission" date="2016-10" db="EMBL/GenBank/DDBJ databases">
        <authorList>
            <person name="Varghese N."/>
        </authorList>
    </citation>
    <scope>NUCLEOTIDE SEQUENCE [LARGE SCALE GENOMIC DNA]</scope>
    <source>
        <strain evidence="11">DSM 18820</strain>
    </source>
</reference>
<accession>A0A1I7JDG4</accession>
<protein>
    <submittedName>
        <fullName evidence="10">Arabinose-5-phosphate isomerase</fullName>
    </submittedName>
</protein>
<evidence type="ECO:0000256" key="2">
    <source>
        <dbReference type="ARBA" id="ARBA00022737"/>
    </source>
</evidence>
<dbReference type="Gene3D" id="3.10.580.10">
    <property type="entry name" value="CBS-domain"/>
    <property type="match status" value="1"/>
</dbReference>
<dbReference type="SUPFAM" id="SSF53697">
    <property type="entry name" value="SIS domain"/>
    <property type="match status" value="1"/>
</dbReference>
<name>A0A1I7JDG4_9BACT</name>
<dbReference type="SMART" id="SM00116">
    <property type="entry name" value="CBS"/>
    <property type="match status" value="2"/>
</dbReference>
<proteinExistence type="inferred from homology"/>
<dbReference type="GO" id="GO:0097367">
    <property type="term" value="F:carbohydrate derivative binding"/>
    <property type="evidence" value="ECO:0007669"/>
    <property type="project" value="InterPro"/>
</dbReference>
<keyword evidence="10" id="KW-0413">Isomerase</keyword>
<comment type="similarity">
    <text evidence="1 4">Belongs to the SIS family. GutQ/KpsF subfamily.</text>
</comment>
<feature type="site" description="Catalytically relevant" evidence="6">
    <location>
        <position position="188"/>
    </location>
</feature>
<sequence>MNLPNNIALTAKNVLKAEAEAIARLADFIDESFENCVQAILQIKGRVVVTGIGKSANIAQKIVATLNSTGTPALFMHAADAIHGDLGMIQAEDFVICISKSGNTPEIKVLVPLLKRKGSKLAAMVSSTDSYLAQTADFILNAHVEREACPHNLAPTTSTTAALALGDALAVSLLEARGFSTSDFASLHPGGSLGKRLYLKVEDIYTQNEAPSVKENATVKEVIIEISSKRLGATAVVTKDSGDLIGIITDGDLRRMLNKYDSTEGITASTIMTPSPLTITPDTYAAEAMAIMQNKSITQLIVAKSGKFEGFVHLHDLLKEGLI</sequence>
<keyword evidence="3 7" id="KW-0129">CBS domain</keyword>
<dbReference type="CDD" id="cd05014">
    <property type="entry name" value="SIS_Kpsf"/>
    <property type="match status" value="1"/>
</dbReference>
<feature type="site" description="Catalytically relevant" evidence="6">
    <location>
        <position position="54"/>
    </location>
</feature>
<dbReference type="InterPro" id="IPR000644">
    <property type="entry name" value="CBS_dom"/>
</dbReference>
<dbReference type="PANTHER" id="PTHR42745">
    <property type="match status" value="1"/>
</dbReference>
<dbReference type="Pfam" id="PF00571">
    <property type="entry name" value="CBS"/>
    <property type="match status" value="2"/>
</dbReference>
<evidence type="ECO:0000259" key="9">
    <source>
        <dbReference type="PROSITE" id="PS51464"/>
    </source>
</evidence>
<dbReference type="InterPro" id="IPR001347">
    <property type="entry name" value="SIS_dom"/>
</dbReference>
<dbReference type="InterPro" id="IPR035474">
    <property type="entry name" value="SIS_Kpsf"/>
</dbReference>
<evidence type="ECO:0000256" key="1">
    <source>
        <dbReference type="ARBA" id="ARBA00008165"/>
    </source>
</evidence>
<dbReference type="InterPro" id="IPR004800">
    <property type="entry name" value="KdsD/KpsF-type"/>
</dbReference>
<evidence type="ECO:0000259" key="8">
    <source>
        <dbReference type="PROSITE" id="PS51371"/>
    </source>
</evidence>
<dbReference type="FunFam" id="3.40.50.10490:FF:000011">
    <property type="entry name" value="Arabinose 5-phosphate isomerase"/>
    <property type="match status" value="1"/>
</dbReference>
<dbReference type="GO" id="GO:1901135">
    <property type="term" value="P:carbohydrate derivative metabolic process"/>
    <property type="evidence" value="ECO:0007669"/>
    <property type="project" value="InterPro"/>
</dbReference>
<evidence type="ECO:0000256" key="4">
    <source>
        <dbReference type="PIRNR" id="PIRNR004692"/>
    </source>
</evidence>
<evidence type="ECO:0000256" key="6">
    <source>
        <dbReference type="PIRSR" id="PIRSR004692-3"/>
    </source>
</evidence>
<dbReference type="NCBIfam" id="TIGR00393">
    <property type="entry name" value="kpsF"/>
    <property type="match status" value="1"/>
</dbReference>
<dbReference type="GO" id="GO:0046872">
    <property type="term" value="F:metal ion binding"/>
    <property type="evidence" value="ECO:0007669"/>
    <property type="project" value="UniProtKB-KW"/>
</dbReference>
<dbReference type="Gene3D" id="3.40.50.10490">
    <property type="entry name" value="Glucose-6-phosphate isomerase like protein, domain 1"/>
    <property type="match status" value="1"/>
</dbReference>
<dbReference type="GO" id="GO:0019146">
    <property type="term" value="F:arabinose-5-phosphate isomerase activity"/>
    <property type="evidence" value="ECO:0007669"/>
    <property type="project" value="UniProtKB-ARBA"/>
</dbReference>
<keyword evidence="2" id="KW-0677">Repeat</keyword>
<dbReference type="Pfam" id="PF01380">
    <property type="entry name" value="SIS"/>
    <property type="match status" value="1"/>
</dbReference>
<dbReference type="PIRSF" id="PIRSF004692">
    <property type="entry name" value="KdsD_KpsF"/>
    <property type="match status" value="1"/>
</dbReference>
<dbReference type="InterPro" id="IPR050986">
    <property type="entry name" value="GutQ/KpsF_isomerases"/>
</dbReference>
<evidence type="ECO:0000256" key="7">
    <source>
        <dbReference type="PROSITE-ProRule" id="PRU00703"/>
    </source>
</evidence>
<dbReference type="Proteomes" id="UP000182491">
    <property type="component" value="Unassembled WGS sequence"/>
</dbReference>
<evidence type="ECO:0000256" key="3">
    <source>
        <dbReference type="ARBA" id="ARBA00023122"/>
    </source>
</evidence>
<evidence type="ECO:0000313" key="11">
    <source>
        <dbReference type="Proteomes" id="UP000182491"/>
    </source>
</evidence>
<feature type="binding site" evidence="5">
    <location>
        <position position="77"/>
    </location>
    <ligand>
        <name>Zn(2+)</name>
        <dbReference type="ChEBI" id="CHEBI:29105"/>
    </ligand>
</feature>
<feature type="site" description="Catalytically relevant" evidence="6">
    <location>
        <position position="147"/>
    </location>
</feature>
<feature type="site" description="Catalytically relevant" evidence="6">
    <location>
        <position position="106"/>
    </location>
</feature>
<keyword evidence="11" id="KW-1185">Reference proteome</keyword>
<feature type="domain" description="CBS" evidence="8">
    <location>
        <begin position="272"/>
        <end position="323"/>
    </location>
</feature>